<organism evidence="4 5">
    <name type="scientific">Candidatus Methylopumilus rimovensis</name>
    <dbReference type="NCBI Taxonomy" id="2588535"/>
    <lineage>
        <taxon>Bacteria</taxon>
        <taxon>Pseudomonadati</taxon>
        <taxon>Pseudomonadota</taxon>
        <taxon>Betaproteobacteria</taxon>
        <taxon>Nitrosomonadales</taxon>
        <taxon>Methylophilaceae</taxon>
        <taxon>Candidatus Methylopumilus</taxon>
    </lineage>
</organism>
<dbReference type="InterPro" id="IPR054790">
    <property type="entry name" value="MurU"/>
</dbReference>
<dbReference type="InterPro" id="IPR050065">
    <property type="entry name" value="GlmU-like"/>
</dbReference>
<dbReference type="Pfam" id="PF00483">
    <property type="entry name" value="NTP_transferase"/>
    <property type="match status" value="1"/>
</dbReference>
<dbReference type="Gene3D" id="3.90.550.10">
    <property type="entry name" value="Spore Coat Polysaccharide Biosynthesis Protein SpsA, Chain A"/>
    <property type="match status" value="1"/>
</dbReference>
<dbReference type="EMBL" id="CP040986">
    <property type="protein sequence ID" value="QDD13794.1"/>
    <property type="molecule type" value="Genomic_DNA"/>
</dbReference>
<dbReference type="AlphaFoldDB" id="A0AAE6FTM6"/>
<dbReference type="SUPFAM" id="SSF53448">
    <property type="entry name" value="Nucleotide-diphospho-sugar transferases"/>
    <property type="match status" value="1"/>
</dbReference>
<sequence>MKAMILAAGRGERMRPLTDHIPKPLLEVAGKPLIIWHLEKLAKANFEDVIINHAHLGEMIEACIGDGSRWNLKITYSKEGSPLETAGGIKKALPLIGDQPFLVVNADIYTDFNYATIKNRNLNGCKGHLIMVKNPKQHPEGDFVLKDNQIVLEGKERLTFSGIAIYQPEIFEDISIEPVAKLAPILKKLIDLKYISGEAYQGLWFDIGTPERLNEINLLLKEKLKS</sequence>
<evidence type="ECO:0000259" key="3">
    <source>
        <dbReference type="Pfam" id="PF00483"/>
    </source>
</evidence>
<keyword evidence="1" id="KW-0808">Transferase</keyword>
<evidence type="ECO:0000256" key="1">
    <source>
        <dbReference type="ARBA" id="ARBA00022679"/>
    </source>
</evidence>
<dbReference type="NCBIfam" id="NF045761">
    <property type="entry name" value="NAMPUrTaseMurU"/>
    <property type="match status" value="1"/>
</dbReference>
<dbReference type="PANTHER" id="PTHR43584:SF8">
    <property type="entry name" value="N-ACETYLMURAMATE ALPHA-1-PHOSPHATE URIDYLYLTRANSFERASE"/>
    <property type="match status" value="1"/>
</dbReference>
<reference evidence="4 5" key="1">
    <citation type="journal article" date="2019" name="ISME J.">
        <title>Evolution in action: habitat transition from sediment to the pelagial leads to genome streamlining in Methylophilaceae.</title>
        <authorList>
            <person name="Salcher M."/>
            <person name="Schaefle D."/>
            <person name="Kaspar M."/>
            <person name="Neuenschwander S.M."/>
            <person name="Ghai R."/>
        </authorList>
    </citation>
    <scope>NUCLEOTIDE SEQUENCE [LARGE SCALE GENOMIC DNA]</scope>
    <source>
        <strain evidence="4 5">MMS-RI-1</strain>
    </source>
</reference>
<keyword evidence="2" id="KW-0548">Nucleotidyltransferase</keyword>
<proteinExistence type="predicted"/>
<feature type="domain" description="Nucleotidyl transferase" evidence="3">
    <location>
        <begin position="2"/>
        <end position="221"/>
    </location>
</feature>
<gene>
    <name evidence="4" type="ORF">FIT61_05050</name>
</gene>
<dbReference type="KEGG" id="mrk:FIT61_05050"/>
<dbReference type="RefSeq" id="WP_139873701.1">
    <property type="nucleotide sequence ID" value="NZ_CP040985.1"/>
</dbReference>
<dbReference type="PANTHER" id="PTHR43584">
    <property type="entry name" value="NUCLEOTIDYL TRANSFERASE"/>
    <property type="match status" value="1"/>
</dbReference>
<evidence type="ECO:0000313" key="5">
    <source>
        <dbReference type="Proteomes" id="UP000312102"/>
    </source>
</evidence>
<keyword evidence="5" id="KW-1185">Reference proteome</keyword>
<accession>A0AAE6FTM6</accession>
<evidence type="ECO:0000256" key="2">
    <source>
        <dbReference type="ARBA" id="ARBA00022695"/>
    </source>
</evidence>
<evidence type="ECO:0000313" key="4">
    <source>
        <dbReference type="EMBL" id="QDD13794.1"/>
    </source>
</evidence>
<name>A0AAE6FTM6_9PROT</name>
<dbReference type="CDD" id="cd06422">
    <property type="entry name" value="NTP_transferase_like_1"/>
    <property type="match status" value="1"/>
</dbReference>
<dbReference type="InterPro" id="IPR029044">
    <property type="entry name" value="Nucleotide-diphossugar_trans"/>
</dbReference>
<dbReference type="InterPro" id="IPR005835">
    <property type="entry name" value="NTP_transferase_dom"/>
</dbReference>
<dbReference type="GO" id="GO:0016779">
    <property type="term" value="F:nucleotidyltransferase activity"/>
    <property type="evidence" value="ECO:0007669"/>
    <property type="project" value="UniProtKB-KW"/>
</dbReference>
<dbReference type="Proteomes" id="UP000312102">
    <property type="component" value="Chromosome"/>
</dbReference>
<protein>
    <submittedName>
        <fullName evidence="4">Nucleotidyltransferase family protein</fullName>
    </submittedName>
</protein>